<dbReference type="SMART" id="SM00054">
    <property type="entry name" value="EFh"/>
    <property type="match status" value="4"/>
</dbReference>
<dbReference type="Pfam" id="PF00069">
    <property type="entry name" value="Pkinase"/>
    <property type="match status" value="1"/>
</dbReference>
<accession>A0A2P6VFS7</accession>
<evidence type="ECO:0000313" key="13">
    <source>
        <dbReference type="Proteomes" id="UP000239649"/>
    </source>
</evidence>
<feature type="region of interest" description="Disordered" evidence="9">
    <location>
        <begin position="651"/>
        <end position="713"/>
    </location>
</feature>
<keyword evidence="2" id="KW-0808">Transferase</keyword>
<dbReference type="GO" id="GO:0004674">
    <property type="term" value="F:protein serine/threonine kinase activity"/>
    <property type="evidence" value="ECO:0007669"/>
    <property type="project" value="UniProtKB-KW"/>
</dbReference>
<dbReference type="PROSITE" id="PS50222">
    <property type="entry name" value="EF_HAND_2"/>
    <property type="match status" value="4"/>
</dbReference>
<evidence type="ECO:0000313" key="12">
    <source>
        <dbReference type="EMBL" id="PSC72943.1"/>
    </source>
</evidence>
<dbReference type="CDD" id="cd00051">
    <property type="entry name" value="EFh"/>
    <property type="match status" value="1"/>
</dbReference>
<dbReference type="Proteomes" id="UP000239649">
    <property type="component" value="Unassembled WGS sequence"/>
</dbReference>
<gene>
    <name evidence="12" type="ORF">C2E20_3621</name>
</gene>
<evidence type="ECO:0000256" key="1">
    <source>
        <dbReference type="ARBA" id="ARBA00022527"/>
    </source>
</evidence>
<dbReference type="Gene3D" id="1.10.238.10">
    <property type="entry name" value="EF-hand"/>
    <property type="match status" value="1"/>
</dbReference>
<dbReference type="InterPro" id="IPR000719">
    <property type="entry name" value="Prot_kinase_dom"/>
</dbReference>
<keyword evidence="5 12" id="KW-0418">Kinase</keyword>
<dbReference type="OrthoDB" id="40902at2759"/>
<dbReference type="Gene3D" id="1.10.510.10">
    <property type="entry name" value="Transferase(Phosphotransferase) domain 1"/>
    <property type="match status" value="1"/>
</dbReference>
<dbReference type="PROSITE" id="PS00107">
    <property type="entry name" value="PROTEIN_KINASE_ATP"/>
    <property type="match status" value="1"/>
</dbReference>
<dbReference type="GO" id="GO:0005524">
    <property type="term" value="F:ATP binding"/>
    <property type="evidence" value="ECO:0007669"/>
    <property type="project" value="UniProtKB-UniRule"/>
</dbReference>
<dbReference type="Gene3D" id="3.30.200.20">
    <property type="entry name" value="Phosphorylase Kinase, domain 1"/>
    <property type="match status" value="1"/>
</dbReference>
<feature type="binding site" evidence="8">
    <location>
        <position position="163"/>
    </location>
    <ligand>
        <name>ATP</name>
        <dbReference type="ChEBI" id="CHEBI:30616"/>
    </ligand>
</feature>
<sequence>MGTLGALGCIALGAAAGRQQPASTSGRSPAAAMLERSAPRGLLRAFGAHCPQQQQHLQPPRRQQQRLRPPASAGRPGRRDRVLVARCEAAATPHADYQAKAGDSAVLQRPLKSELLPEEIHNVFGYPRNLKDRYVLGPVLGAGSFGVVRECTDRRSGRRFAVKSINKVPKNARATPRYLLKIQTEVDAMQQLGGSLDAVFLQDVFEDDIAVHLVMELCEGGSVLDGLKDGEYSERQVAHIMRAVVRFIAQCHAKGLIYRDIKPDNFLLVNKAAAQRNPLIRFGEALGLGSSPAQEVDSPVKATDFGLSIRHRPEDPPLKSRSGTPAYMAPEVIQQSYDERADMWSAGIMMYQLLTGKFPFWDNVRDCTLQQVWKSILTDKINWNAPALREVSAPARDLLKQMLDRNPTKRVRAAEALRHPWLSDADSTSALPLRSSVVQRLQRFATYGHLKQLVLRIIADDMTNHPTTQKESQELIQGLEALFSELDVNASGSVSMDELVSGLDRLGYDIRMDEMDHLMQRIDINHDGVIQLTEFVAGLVDWKQLQNDTQWGLWVAKAFDKLDQNCDGWLSLEELMQQLPDDGSSDQERMLEARRMLREADTNGDGRISRDEFMELLMGTSLPDTLNQYDPRIKLNFNMDEALEGITSFSLEDQSPDTSEPEGEHPVDLAAAMATNMGQRKRGAGAGGGAAGAVAAPQRRPNDGGAATDESQM</sequence>
<organism evidence="12 13">
    <name type="scientific">Micractinium conductrix</name>
    <dbReference type="NCBI Taxonomy" id="554055"/>
    <lineage>
        <taxon>Eukaryota</taxon>
        <taxon>Viridiplantae</taxon>
        <taxon>Chlorophyta</taxon>
        <taxon>core chlorophytes</taxon>
        <taxon>Trebouxiophyceae</taxon>
        <taxon>Chlorellales</taxon>
        <taxon>Chlorellaceae</taxon>
        <taxon>Chlorella clade</taxon>
        <taxon>Micractinium</taxon>
    </lineage>
</organism>
<dbReference type="STRING" id="554055.A0A2P6VFS7"/>
<dbReference type="InterPro" id="IPR011992">
    <property type="entry name" value="EF-hand-dom_pair"/>
</dbReference>
<dbReference type="PANTHER" id="PTHR24349">
    <property type="entry name" value="SERINE/THREONINE-PROTEIN KINASE"/>
    <property type="match status" value="1"/>
</dbReference>
<evidence type="ECO:0000256" key="6">
    <source>
        <dbReference type="ARBA" id="ARBA00022837"/>
    </source>
</evidence>
<feature type="region of interest" description="Disordered" evidence="9">
    <location>
        <begin position="50"/>
        <end position="80"/>
    </location>
</feature>
<evidence type="ECO:0000256" key="9">
    <source>
        <dbReference type="SAM" id="MobiDB-lite"/>
    </source>
</evidence>
<dbReference type="PROSITE" id="PS00108">
    <property type="entry name" value="PROTEIN_KINASE_ST"/>
    <property type="match status" value="1"/>
</dbReference>
<feature type="domain" description="EF-hand" evidence="11">
    <location>
        <begin position="474"/>
        <end position="509"/>
    </location>
</feature>
<reference evidence="12 13" key="1">
    <citation type="journal article" date="2018" name="Plant J.">
        <title>Genome sequences of Chlorella sorokiniana UTEX 1602 and Micractinium conductrix SAG 241.80: implications to maltose excretion by a green alga.</title>
        <authorList>
            <person name="Arriola M.B."/>
            <person name="Velmurugan N."/>
            <person name="Zhang Y."/>
            <person name="Plunkett M.H."/>
            <person name="Hondzo H."/>
            <person name="Barney B.M."/>
        </authorList>
    </citation>
    <scope>NUCLEOTIDE SEQUENCE [LARGE SCALE GENOMIC DNA]</scope>
    <source>
        <strain evidence="12 13">SAG 241.80</strain>
    </source>
</reference>
<evidence type="ECO:0000256" key="2">
    <source>
        <dbReference type="ARBA" id="ARBA00022679"/>
    </source>
</evidence>
<keyword evidence="3" id="KW-0677">Repeat</keyword>
<keyword evidence="13" id="KW-1185">Reference proteome</keyword>
<dbReference type="InterPro" id="IPR018247">
    <property type="entry name" value="EF_Hand_1_Ca_BS"/>
</dbReference>
<dbReference type="EMBL" id="LHPF02000008">
    <property type="protein sequence ID" value="PSC72943.1"/>
    <property type="molecule type" value="Genomic_DNA"/>
</dbReference>
<evidence type="ECO:0000256" key="5">
    <source>
        <dbReference type="ARBA" id="ARBA00022777"/>
    </source>
</evidence>
<dbReference type="PROSITE" id="PS00018">
    <property type="entry name" value="EF_HAND_1"/>
    <property type="match status" value="4"/>
</dbReference>
<evidence type="ECO:0000256" key="4">
    <source>
        <dbReference type="ARBA" id="ARBA00022741"/>
    </source>
</evidence>
<evidence type="ECO:0000256" key="8">
    <source>
        <dbReference type="PROSITE-ProRule" id="PRU10141"/>
    </source>
</evidence>
<feature type="domain" description="EF-hand" evidence="11">
    <location>
        <begin position="588"/>
        <end position="623"/>
    </location>
</feature>
<dbReference type="SUPFAM" id="SSF56112">
    <property type="entry name" value="Protein kinase-like (PK-like)"/>
    <property type="match status" value="1"/>
</dbReference>
<dbReference type="InterPro" id="IPR050205">
    <property type="entry name" value="CDPK_Ser/Thr_kinases"/>
</dbReference>
<name>A0A2P6VFS7_9CHLO</name>
<comment type="caution">
    <text evidence="12">The sequence shown here is derived from an EMBL/GenBank/DDBJ whole genome shotgun (WGS) entry which is preliminary data.</text>
</comment>
<feature type="domain" description="EF-hand" evidence="11">
    <location>
        <begin position="510"/>
        <end position="545"/>
    </location>
</feature>
<feature type="compositionally biased region" description="Low complexity" evidence="9">
    <location>
        <begin position="51"/>
        <end position="75"/>
    </location>
</feature>
<dbReference type="PROSITE" id="PS50011">
    <property type="entry name" value="PROTEIN_KINASE_DOM"/>
    <property type="match status" value="1"/>
</dbReference>
<evidence type="ECO:0000256" key="7">
    <source>
        <dbReference type="ARBA" id="ARBA00022840"/>
    </source>
</evidence>
<dbReference type="InterPro" id="IPR002048">
    <property type="entry name" value="EF_hand_dom"/>
</dbReference>
<dbReference type="AlphaFoldDB" id="A0A2P6VFS7"/>
<keyword evidence="7 8" id="KW-0067">ATP-binding</keyword>
<dbReference type="GO" id="GO:0005509">
    <property type="term" value="F:calcium ion binding"/>
    <property type="evidence" value="ECO:0007669"/>
    <property type="project" value="InterPro"/>
</dbReference>
<keyword evidence="4 8" id="KW-0547">Nucleotide-binding</keyword>
<keyword evidence="6" id="KW-0106">Calcium</keyword>
<evidence type="ECO:0000259" key="11">
    <source>
        <dbReference type="PROSITE" id="PS50222"/>
    </source>
</evidence>
<keyword evidence="1" id="KW-0723">Serine/threonine-protein kinase</keyword>
<feature type="domain" description="EF-hand" evidence="11">
    <location>
        <begin position="555"/>
        <end position="585"/>
    </location>
</feature>
<dbReference type="SMART" id="SM00220">
    <property type="entry name" value="S_TKc"/>
    <property type="match status" value="1"/>
</dbReference>
<dbReference type="SUPFAM" id="SSF47473">
    <property type="entry name" value="EF-hand"/>
    <property type="match status" value="1"/>
</dbReference>
<dbReference type="Pfam" id="PF13499">
    <property type="entry name" value="EF-hand_7"/>
    <property type="match status" value="2"/>
</dbReference>
<feature type="domain" description="Protein kinase" evidence="10">
    <location>
        <begin position="134"/>
        <end position="422"/>
    </location>
</feature>
<evidence type="ECO:0000256" key="3">
    <source>
        <dbReference type="ARBA" id="ARBA00022737"/>
    </source>
</evidence>
<evidence type="ECO:0000259" key="10">
    <source>
        <dbReference type="PROSITE" id="PS50011"/>
    </source>
</evidence>
<dbReference type="InterPro" id="IPR008271">
    <property type="entry name" value="Ser/Thr_kinase_AS"/>
</dbReference>
<dbReference type="InterPro" id="IPR017441">
    <property type="entry name" value="Protein_kinase_ATP_BS"/>
</dbReference>
<proteinExistence type="predicted"/>
<dbReference type="FunFam" id="1.10.238.10:FF:000003">
    <property type="entry name" value="Calmodulin A"/>
    <property type="match status" value="1"/>
</dbReference>
<protein>
    <submittedName>
        <fullName evidence="12">Calcium dependent kinase 17</fullName>
    </submittedName>
</protein>
<dbReference type="InterPro" id="IPR011009">
    <property type="entry name" value="Kinase-like_dom_sf"/>
</dbReference>